<dbReference type="KEGG" id="mcad:Pan265_25860"/>
<evidence type="ECO:0000259" key="7">
    <source>
        <dbReference type="PROSITE" id="PS51012"/>
    </source>
</evidence>
<proteinExistence type="inferred from homology"/>
<comment type="similarity">
    <text evidence="5">Belongs to the ABC-2 integral membrane protein family.</text>
</comment>
<feature type="transmembrane region" description="Helical" evidence="5">
    <location>
        <begin position="128"/>
        <end position="154"/>
    </location>
</feature>
<dbReference type="AlphaFoldDB" id="A0A518C0G1"/>
<feature type="transmembrane region" description="Helical" evidence="5">
    <location>
        <begin position="48"/>
        <end position="70"/>
    </location>
</feature>
<evidence type="ECO:0000256" key="3">
    <source>
        <dbReference type="ARBA" id="ARBA00022989"/>
    </source>
</evidence>
<feature type="region of interest" description="Disordered" evidence="6">
    <location>
        <begin position="1"/>
        <end position="20"/>
    </location>
</feature>
<dbReference type="InterPro" id="IPR047817">
    <property type="entry name" value="ABC2_TM_bact-type"/>
</dbReference>
<dbReference type="Proteomes" id="UP000320386">
    <property type="component" value="Chromosome"/>
</dbReference>
<keyword evidence="3 5" id="KW-1133">Transmembrane helix</keyword>
<accession>A0A518C0G1</accession>
<protein>
    <recommendedName>
        <fullName evidence="5">Transport permease protein</fullName>
    </recommendedName>
</protein>
<dbReference type="PRINTS" id="PR00164">
    <property type="entry name" value="ABC2TRNSPORT"/>
</dbReference>
<dbReference type="InterPro" id="IPR051784">
    <property type="entry name" value="Nod_factor_ABC_transporter"/>
</dbReference>
<evidence type="ECO:0000256" key="5">
    <source>
        <dbReference type="RuleBase" id="RU361157"/>
    </source>
</evidence>
<dbReference type="EMBL" id="CP036280">
    <property type="protein sequence ID" value="QDU72712.1"/>
    <property type="molecule type" value="Genomic_DNA"/>
</dbReference>
<evidence type="ECO:0000256" key="2">
    <source>
        <dbReference type="ARBA" id="ARBA00022692"/>
    </source>
</evidence>
<reference evidence="8 9" key="1">
    <citation type="submission" date="2019-02" db="EMBL/GenBank/DDBJ databases">
        <title>Deep-cultivation of Planctomycetes and their phenomic and genomic characterization uncovers novel biology.</title>
        <authorList>
            <person name="Wiegand S."/>
            <person name="Jogler M."/>
            <person name="Boedeker C."/>
            <person name="Pinto D."/>
            <person name="Vollmers J."/>
            <person name="Rivas-Marin E."/>
            <person name="Kohn T."/>
            <person name="Peeters S.H."/>
            <person name="Heuer A."/>
            <person name="Rast P."/>
            <person name="Oberbeckmann S."/>
            <person name="Bunk B."/>
            <person name="Jeske O."/>
            <person name="Meyerdierks A."/>
            <person name="Storesund J.E."/>
            <person name="Kallscheuer N."/>
            <person name="Luecker S."/>
            <person name="Lage O.M."/>
            <person name="Pohl T."/>
            <person name="Merkel B.J."/>
            <person name="Hornburger P."/>
            <person name="Mueller R.-W."/>
            <person name="Bruemmer F."/>
            <person name="Labrenz M."/>
            <person name="Spormann A.M."/>
            <person name="Op den Camp H."/>
            <person name="Overmann J."/>
            <person name="Amann R."/>
            <person name="Jetten M.S.M."/>
            <person name="Mascher T."/>
            <person name="Medema M.H."/>
            <person name="Devos D.P."/>
            <person name="Kaster A.-K."/>
            <person name="Ovreas L."/>
            <person name="Rohde M."/>
            <person name="Galperin M.Y."/>
            <person name="Jogler C."/>
        </authorList>
    </citation>
    <scope>NUCLEOTIDE SEQUENCE [LARGE SCALE GENOMIC DNA]</scope>
    <source>
        <strain evidence="8 9">Pan265</strain>
    </source>
</reference>
<dbReference type="PROSITE" id="PS51012">
    <property type="entry name" value="ABC_TM2"/>
    <property type="match status" value="1"/>
</dbReference>
<feature type="domain" description="ABC transmembrane type-2" evidence="7">
    <location>
        <begin position="46"/>
        <end position="279"/>
    </location>
</feature>
<evidence type="ECO:0000256" key="4">
    <source>
        <dbReference type="ARBA" id="ARBA00023136"/>
    </source>
</evidence>
<feature type="transmembrane region" description="Helical" evidence="5">
    <location>
        <begin position="250"/>
        <end position="272"/>
    </location>
</feature>
<dbReference type="PANTHER" id="PTHR43229:SF2">
    <property type="entry name" value="NODULATION PROTEIN J"/>
    <property type="match status" value="1"/>
</dbReference>
<dbReference type="Pfam" id="PF01061">
    <property type="entry name" value="ABC2_membrane"/>
    <property type="match status" value="1"/>
</dbReference>
<feature type="compositionally biased region" description="Polar residues" evidence="6">
    <location>
        <begin position="1"/>
        <end position="14"/>
    </location>
</feature>
<keyword evidence="2 5" id="KW-0812">Transmembrane</keyword>
<dbReference type="GO" id="GO:0140359">
    <property type="term" value="F:ABC-type transporter activity"/>
    <property type="evidence" value="ECO:0007669"/>
    <property type="project" value="InterPro"/>
</dbReference>
<evidence type="ECO:0000313" key="8">
    <source>
        <dbReference type="EMBL" id="QDU72712.1"/>
    </source>
</evidence>
<organism evidence="8 9">
    <name type="scientific">Mucisphaera calidilacus</name>
    <dbReference type="NCBI Taxonomy" id="2527982"/>
    <lineage>
        <taxon>Bacteria</taxon>
        <taxon>Pseudomonadati</taxon>
        <taxon>Planctomycetota</taxon>
        <taxon>Phycisphaerae</taxon>
        <taxon>Phycisphaerales</taxon>
        <taxon>Phycisphaeraceae</taxon>
        <taxon>Mucisphaera</taxon>
    </lineage>
</organism>
<dbReference type="InterPro" id="IPR000412">
    <property type="entry name" value="ABC_2_transport"/>
</dbReference>
<dbReference type="RefSeq" id="WP_145446875.1">
    <property type="nucleotide sequence ID" value="NZ_CP036280.1"/>
</dbReference>
<dbReference type="GO" id="GO:0043190">
    <property type="term" value="C:ATP-binding cassette (ABC) transporter complex"/>
    <property type="evidence" value="ECO:0007669"/>
    <property type="project" value="InterPro"/>
</dbReference>
<comment type="subcellular location">
    <subcellularLocation>
        <location evidence="5">Cell membrane</location>
        <topology evidence="5">Multi-pass membrane protein</topology>
    </subcellularLocation>
    <subcellularLocation>
        <location evidence="1">Membrane</location>
        <topology evidence="1">Multi-pass membrane protein</topology>
    </subcellularLocation>
</comment>
<dbReference type="OrthoDB" id="9788252at2"/>
<dbReference type="PIRSF" id="PIRSF006648">
    <property type="entry name" value="DrrB"/>
    <property type="match status" value="1"/>
</dbReference>
<evidence type="ECO:0000313" key="9">
    <source>
        <dbReference type="Proteomes" id="UP000320386"/>
    </source>
</evidence>
<dbReference type="InterPro" id="IPR013525">
    <property type="entry name" value="ABC2_TM"/>
</dbReference>
<evidence type="ECO:0000256" key="6">
    <source>
        <dbReference type="SAM" id="MobiDB-lite"/>
    </source>
</evidence>
<sequence>MTSADLSSTISRDSSPPREASPALLWPRACFGIALREFVRFSRQRTRIIGALATPVLFWLLLGSGLNRAVALNTADEATVGYLAYFFPGTVLMIVLFTAVFSTITVIEDRREGFLQGVLVSPAPGSAVAVGKMIGAAGIATLQGGLFLLAWPFVGGGISVVWWLAALGVIALCSAGLAGLGLMLAWPMKSTAGFHALMNLILMPMWFLSGAVFPLELAPIWLRVLGYLNPMTYGHAVLTWAMFEGSPPAAAAPLFLALPLLLVAAVAAVVFATRAVRPVS</sequence>
<feature type="transmembrane region" description="Helical" evidence="5">
    <location>
        <begin position="197"/>
        <end position="222"/>
    </location>
</feature>
<keyword evidence="5" id="KW-0813">Transport</keyword>
<dbReference type="PANTHER" id="PTHR43229">
    <property type="entry name" value="NODULATION PROTEIN J"/>
    <property type="match status" value="1"/>
</dbReference>
<keyword evidence="9" id="KW-1185">Reference proteome</keyword>
<evidence type="ECO:0000256" key="1">
    <source>
        <dbReference type="ARBA" id="ARBA00004141"/>
    </source>
</evidence>
<keyword evidence="5" id="KW-1003">Cell membrane</keyword>
<gene>
    <name evidence="8" type="primary">ybhR</name>
    <name evidence="8" type="ORF">Pan265_25860</name>
</gene>
<keyword evidence="4 5" id="KW-0472">Membrane</keyword>
<name>A0A518C0G1_9BACT</name>
<feature type="transmembrane region" description="Helical" evidence="5">
    <location>
        <begin position="82"/>
        <end position="107"/>
    </location>
</feature>
<feature type="transmembrane region" description="Helical" evidence="5">
    <location>
        <begin position="160"/>
        <end position="185"/>
    </location>
</feature>